<accession>X1GLB2</accession>
<name>X1GLB2_9ZZZZ</name>
<dbReference type="AlphaFoldDB" id="X1GLB2"/>
<feature type="transmembrane region" description="Helical" evidence="1">
    <location>
        <begin position="28"/>
        <end position="45"/>
    </location>
</feature>
<evidence type="ECO:0000313" key="2">
    <source>
        <dbReference type="EMBL" id="GAH42414.1"/>
    </source>
</evidence>
<reference evidence="2" key="1">
    <citation type="journal article" date="2014" name="Front. Microbiol.">
        <title>High frequency of phylogenetically diverse reductive dehalogenase-homologous genes in deep subseafloor sedimentary metagenomes.</title>
        <authorList>
            <person name="Kawai M."/>
            <person name="Futagami T."/>
            <person name="Toyoda A."/>
            <person name="Takaki Y."/>
            <person name="Nishi S."/>
            <person name="Hori S."/>
            <person name="Arai W."/>
            <person name="Tsubouchi T."/>
            <person name="Morono Y."/>
            <person name="Uchiyama I."/>
            <person name="Ito T."/>
            <person name="Fujiyama A."/>
            <person name="Inagaki F."/>
            <person name="Takami H."/>
        </authorList>
    </citation>
    <scope>NUCLEOTIDE SEQUENCE</scope>
    <source>
        <strain evidence="2">Expedition CK06-06</strain>
    </source>
</reference>
<sequence>MTLLVVSIVLEAAVAGIAVLAALKGRPYLYGLAFTFAIYVLYDLGRMLDWNIEKGVLSVL</sequence>
<keyword evidence="1" id="KW-1133">Transmembrane helix</keyword>
<feature type="non-terminal residue" evidence="2">
    <location>
        <position position="60"/>
    </location>
</feature>
<dbReference type="EMBL" id="BARU01009851">
    <property type="protein sequence ID" value="GAH42414.1"/>
    <property type="molecule type" value="Genomic_DNA"/>
</dbReference>
<evidence type="ECO:0000256" key="1">
    <source>
        <dbReference type="SAM" id="Phobius"/>
    </source>
</evidence>
<organism evidence="2">
    <name type="scientific">marine sediment metagenome</name>
    <dbReference type="NCBI Taxonomy" id="412755"/>
    <lineage>
        <taxon>unclassified sequences</taxon>
        <taxon>metagenomes</taxon>
        <taxon>ecological metagenomes</taxon>
    </lineage>
</organism>
<proteinExistence type="predicted"/>
<comment type="caution">
    <text evidence="2">The sequence shown here is derived from an EMBL/GenBank/DDBJ whole genome shotgun (WGS) entry which is preliminary data.</text>
</comment>
<keyword evidence="1" id="KW-0812">Transmembrane</keyword>
<keyword evidence="1" id="KW-0472">Membrane</keyword>
<gene>
    <name evidence="2" type="ORF">S03H2_18938</name>
</gene>
<protein>
    <submittedName>
        <fullName evidence="2">Uncharacterized protein</fullName>
    </submittedName>
</protein>